<feature type="region of interest" description="Disordered" evidence="2">
    <location>
        <begin position="1"/>
        <end position="57"/>
    </location>
</feature>
<proteinExistence type="inferred from homology"/>
<dbReference type="SUPFAM" id="SSF69047">
    <property type="entry name" value="Hypothetical protein YjbJ"/>
    <property type="match status" value="1"/>
</dbReference>
<dbReference type="Proteomes" id="UP000271678">
    <property type="component" value="Unassembled WGS sequence"/>
</dbReference>
<evidence type="ECO:0000313" key="4">
    <source>
        <dbReference type="EMBL" id="RNI22907.1"/>
    </source>
</evidence>
<feature type="domain" description="CsbD-like" evidence="3">
    <location>
        <begin position="5"/>
        <end position="57"/>
    </location>
</feature>
<keyword evidence="5" id="KW-1185">Reference proteome</keyword>
<dbReference type="InterPro" id="IPR036629">
    <property type="entry name" value="YjbJ_sf"/>
</dbReference>
<sequence length="57" mass="6068">MGLFDKAKHKVEDAAGKAKEAAGDISGDDSKKFEGKADQAKASAKDKAEDAHEYLED</sequence>
<name>A0A3M9MCM3_9MICO</name>
<dbReference type="Gene3D" id="1.10.1470.10">
    <property type="entry name" value="YjbJ"/>
    <property type="match status" value="1"/>
</dbReference>
<evidence type="ECO:0000256" key="1">
    <source>
        <dbReference type="ARBA" id="ARBA00009129"/>
    </source>
</evidence>
<evidence type="ECO:0000259" key="3">
    <source>
        <dbReference type="Pfam" id="PF05532"/>
    </source>
</evidence>
<comment type="caution">
    <text evidence="4">The sequence shown here is derived from an EMBL/GenBank/DDBJ whole genome shotgun (WGS) entry which is preliminary data.</text>
</comment>
<dbReference type="RefSeq" id="WP_123271107.1">
    <property type="nucleotide sequence ID" value="NZ_RJJQ01000007.1"/>
</dbReference>
<reference evidence="4 5" key="1">
    <citation type="submission" date="2018-11" db="EMBL/GenBank/DDBJ databases">
        <title>Draft genome of Simplicispira Flexivirga sp. BO-16.</title>
        <authorList>
            <person name="Im W.T."/>
        </authorList>
    </citation>
    <scope>NUCLEOTIDE SEQUENCE [LARGE SCALE GENOMIC DNA]</scope>
    <source>
        <strain evidence="4 5">BO-16</strain>
    </source>
</reference>
<evidence type="ECO:0000313" key="5">
    <source>
        <dbReference type="Proteomes" id="UP000271678"/>
    </source>
</evidence>
<protein>
    <submittedName>
        <fullName evidence="4">CsbD family protein</fullName>
    </submittedName>
</protein>
<comment type="similarity">
    <text evidence="1">Belongs to the UPF0337 (CsbD) family.</text>
</comment>
<dbReference type="Pfam" id="PF05532">
    <property type="entry name" value="CsbD"/>
    <property type="match status" value="1"/>
</dbReference>
<feature type="compositionally biased region" description="Basic and acidic residues" evidence="2">
    <location>
        <begin position="10"/>
        <end position="57"/>
    </location>
</feature>
<organism evidence="4 5">
    <name type="scientific">Flexivirga caeni</name>
    <dbReference type="NCBI Taxonomy" id="2294115"/>
    <lineage>
        <taxon>Bacteria</taxon>
        <taxon>Bacillati</taxon>
        <taxon>Actinomycetota</taxon>
        <taxon>Actinomycetes</taxon>
        <taxon>Micrococcales</taxon>
        <taxon>Dermacoccaceae</taxon>
        <taxon>Flexivirga</taxon>
    </lineage>
</organism>
<dbReference type="AlphaFoldDB" id="A0A3M9MCM3"/>
<accession>A0A3M9MCM3</accession>
<evidence type="ECO:0000256" key="2">
    <source>
        <dbReference type="SAM" id="MobiDB-lite"/>
    </source>
</evidence>
<gene>
    <name evidence="4" type="ORF">EFY87_08860</name>
</gene>
<dbReference type="EMBL" id="RJJQ01000007">
    <property type="protein sequence ID" value="RNI22907.1"/>
    <property type="molecule type" value="Genomic_DNA"/>
</dbReference>
<dbReference type="InterPro" id="IPR008462">
    <property type="entry name" value="CsbD"/>
</dbReference>